<organism evidence="8 9">
    <name type="scientific">Petrolisthes cinctipes</name>
    <name type="common">Flat porcelain crab</name>
    <dbReference type="NCBI Taxonomy" id="88211"/>
    <lineage>
        <taxon>Eukaryota</taxon>
        <taxon>Metazoa</taxon>
        <taxon>Ecdysozoa</taxon>
        <taxon>Arthropoda</taxon>
        <taxon>Crustacea</taxon>
        <taxon>Multicrustacea</taxon>
        <taxon>Malacostraca</taxon>
        <taxon>Eumalacostraca</taxon>
        <taxon>Eucarida</taxon>
        <taxon>Decapoda</taxon>
        <taxon>Pleocyemata</taxon>
        <taxon>Anomura</taxon>
        <taxon>Galatheoidea</taxon>
        <taxon>Porcellanidae</taxon>
        <taxon>Petrolisthes</taxon>
    </lineage>
</organism>
<accession>A0AAE1BUV9</accession>
<feature type="transmembrane region" description="Helical" evidence="7">
    <location>
        <begin position="20"/>
        <end position="41"/>
    </location>
</feature>
<dbReference type="Proteomes" id="UP001286313">
    <property type="component" value="Unassembled WGS sequence"/>
</dbReference>
<comment type="similarity">
    <text evidence="2">Belongs to the X(+)/potassium ATPases subunit beta family.</text>
</comment>
<dbReference type="PANTHER" id="PTHR11523">
    <property type="entry name" value="SODIUM/POTASSIUM-DEPENDENT ATPASE BETA SUBUNIT"/>
    <property type="match status" value="1"/>
</dbReference>
<evidence type="ECO:0000313" key="9">
    <source>
        <dbReference type="Proteomes" id="UP001286313"/>
    </source>
</evidence>
<gene>
    <name evidence="8" type="ORF">Pcinc_037037</name>
</gene>
<dbReference type="GO" id="GO:0001671">
    <property type="term" value="F:ATPase activator activity"/>
    <property type="evidence" value="ECO:0007669"/>
    <property type="project" value="TreeGrafter"/>
</dbReference>
<keyword evidence="5 7" id="KW-1133">Transmembrane helix</keyword>
<dbReference type="Gene3D" id="2.60.40.1660">
    <property type="entry name" value="Na, k-atpase alpha subunit"/>
    <property type="match status" value="1"/>
</dbReference>
<evidence type="ECO:0000256" key="7">
    <source>
        <dbReference type="SAM" id="Phobius"/>
    </source>
</evidence>
<evidence type="ECO:0000256" key="4">
    <source>
        <dbReference type="ARBA" id="ARBA00022968"/>
    </source>
</evidence>
<dbReference type="EMBL" id="JAWQEG010005820">
    <property type="protein sequence ID" value="KAK3856652.1"/>
    <property type="molecule type" value="Genomic_DNA"/>
</dbReference>
<dbReference type="Pfam" id="PF00287">
    <property type="entry name" value="Na_K-ATPase"/>
    <property type="match status" value="1"/>
</dbReference>
<evidence type="ECO:0000256" key="5">
    <source>
        <dbReference type="ARBA" id="ARBA00022989"/>
    </source>
</evidence>
<dbReference type="GO" id="GO:0030007">
    <property type="term" value="P:intracellular potassium ion homeostasis"/>
    <property type="evidence" value="ECO:0007669"/>
    <property type="project" value="TreeGrafter"/>
</dbReference>
<evidence type="ECO:0000256" key="3">
    <source>
        <dbReference type="ARBA" id="ARBA00022692"/>
    </source>
</evidence>
<dbReference type="GO" id="GO:0036376">
    <property type="term" value="P:sodium ion export across plasma membrane"/>
    <property type="evidence" value="ECO:0007669"/>
    <property type="project" value="TreeGrafter"/>
</dbReference>
<dbReference type="InterPro" id="IPR000402">
    <property type="entry name" value="Na/K_ATPase_sub_beta"/>
</dbReference>
<sequence>MPLLQSEEGLFTKSSRMKYILGIPAAIFVVLGIVVIIINIIPDATNPGITLHPSQVVISYNSSHKHNEYITELDKFIEAYETPPANSITCNDTTTLGPEESCWFEDKWLGGVCVKNKWGYVNIANNTSPCILVTPNKVVGWVPETYSTKEELPNEMPQYLKNVIINDWHDRGSIYKWVWVSCEVVSGDGECSMTPWQGFPDYYFPYNDNTNYRSPILAPRINWRGTEKKRIEMRFQLWAKNINPSDTTVTIVIEADQPK</sequence>
<keyword evidence="3 7" id="KW-0812">Transmembrane</keyword>
<keyword evidence="4" id="KW-0735">Signal-anchor</keyword>
<reference evidence="8" key="1">
    <citation type="submission" date="2023-10" db="EMBL/GenBank/DDBJ databases">
        <title>Genome assemblies of two species of porcelain crab, Petrolisthes cinctipes and Petrolisthes manimaculis (Anomura: Porcellanidae).</title>
        <authorList>
            <person name="Angst P."/>
        </authorList>
    </citation>
    <scope>NUCLEOTIDE SEQUENCE</scope>
    <source>
        <strain evidence="8">PB745_01</strain>
        <tissue evidence="8">Gill</tissue>
    </source>
</reference>
<keyword evidence="9" id="KW-1185">Reference proteome</keyword>
<evidence type="ECO:0000256" key="6">
    <source>
        <dbReference type="ARBA" id="ARBA00023136"/>
    </source>
</evidence>
<comment type="subcellular location">
    <subcellularLocation>
        <location evidence="1">Membrane</location>
        <topology evidence="1">Single-pass type II membrane protein</topology>
    </subcellularLocation>
</comment>
<protein>
    <submittedName>
        <fullName evidence="8">Uncharacterized protein</fullName>
    </submittedName>
</protein>
<name>A0AAE1BUV9_PETCI</name>
<evidence type="ECO:0000313" key="8">
    <source>
        <dbReference type="EMBL" id="KAK3856652.1"/>
    </source>
</evidence>
<dbReference type="GO" id="GO:0005890">
    <property type="term" value="C:sodium:potassium-exchanging ATPase complex"/>
    <property type="evidence" value="ECO:0007669"/>
    <property type="project" value="InterPro"/>
</dbReference>
<dbReference type="GO" id="GO:1990573">
    <property type="term" value="P:potassium ion import across plasma membrane"/>
    <property type="evidence" value="ECO:0007669"/>
    <property type="project" value="TreeGrafter"/>
</dbReference>
<evidence type="ECO:0000256" key="1">
    <source>
        <dbReference type="ARBA" id="ARBA00004606"/>
    </source>
</evidence>
<keyword evidence="6 7" id="KW-0472">Membrane</keyword>
<dbReference type="PANTHER" id="PTHR11523:SF28">
    <property type="entry name" value="NA_K-ATPASE BETA SUBUNIT ISOFORM 4-RELATED"/>
    <property type="match status" value="1"/>
</dbReference>
<dbReference type="AlphaFoldDB" id="A0AAE1BUV9"/>
<comment type="caution">
    <text evidence="8">The sequence shown here is derived from an EMBL/GenBank/DDBJ whole genome shotgun (WGS) entry which is preliminary data.</text>
</comment>
<dbReference type="GO" id="GO:0006883">
    <property type="term" value="P:intracellular sodium ion homeostasis"/>
    <property type="evidence" value="ECO:0007669"/>
    <property type="project" value="TreeGrafter"/>
</dbReference>
<evidence type="ECO:0000256" key="2">
    <source>
        <dbReference type="ARBA" id="ARBA00005876"/>
    </source>
</evidence>
<dbReference type="InterPro" id="IPR038702">
    <property type="entry name" value="Na/K_ATPase_sub_beta_sf"/>
</dbReference>
<proteinExistence type="inferred from homology"/>